<evidence type="ECO:0000313" key="3">
    <source>
        <dbReference type="Proteomes" id="UP000034164"/>
    </source>
</evidence>
<protein>
    <submittedName>
        <fullName evidence="2">Uncharacterized protein</fullName>
    </submittedName>
</protein>
<name>A0A0G2I2V3_9EURO</name>
<evidence type="ECO:0000256" key="1">
    <source>
        <dbReference type="SAM" id="MobiDB-lite"/>
    </source>
</evidence>
<reference evidence="3" key="1">
    <citation type="journal article" date="2015" name="PLoS Genet.">
        <title>The dynamic genome and transcriptome of the human fungal pathogen Blastomyces and close relative Emmonsia.</title>
        <authorList>
            <person name="Munoz J.F."/>
            <person name="Gauthier G.M."/>
            <person name="Desjardins C.A."/>
            <person name="Gallo J.E."/>
            <person name="Holder J."/>
            <person name="Sullivan T.D."/>
            <person name="Marty A.J."/>
            <person name="Carmen J.C."/>
            <person name="Chen Z."/>
            <person name="Ding L."/>
            <person name="Gujja S."/>
            <person name="Magrini V."/>
            <person name="Misas E."/>
            <person name="Mitreva M."/>
            <person name="Priest M."/>
            <person name="Saif S."/>
            <person name="Whiston E.A."/>
            <person name="Young S."/>
            <person name="Zeng Q."/>
            <person name="Goldman W.E."/>
            <person name="Mardis E.R."/>
            <person name="Taylor J.W."/>
            <person name="McEwen J.G."/>
            <person name="Clay O.K."/>
            <person name="Klein B.S."/>
            <person name="Cuomo C.A."/>
        </authorList>
    </citation>
    <scope>NUCLEOTIDE SEQUENCE [LARGE SCALE GENOMIC DNA]</scope>
    <source>
        <strain evidence="3">UAMH 3008</strain>
    </source>
</reference>
<dbReference type="EMBL" id="LCZI01000720">
    <property type="protein sequence ID" value="KKZ64957.1"/>
    <property type="molecule type" value="Genomic_DNA"/>
</dbReference>
<dbReference type="VEuPathDB" id="FungiDB:EMCG_09138"/>
<organism evidence="2 3">
    <name type="scientific">[Emmonsia] crescens</name>
    <dbReference type="NCBI Taxonomy" id="73230"/>
    <lineage>
        <taxon>Eukaryota</taxon>
        <taxon>Fungi</taxon>
        <taxon>Dikarya</taxon>
        <taxon>Ascomycota</taxon>
        <taxon>Pezizomycotina</taxon>
        <taxon>Eurotiomycetes</taxon>
        <taxon>Eurotiomycetidae</taxon>
        <taxon>Onygenales</taxon>
        <taxon>Ajellomycetaceae</taxon>
        <taxon>Emergomyces</taxon>
    </lineage>
</organism>
<dbReference type="Proteomes" id="UP000034164">
    <property type="component" value="Unassembled WGS sequence"/>
</dbReference>
<dbReference type="AlphaFoldDB" id="A0A0G2I2V3"/>
<comment type="caution">
    <text evidence="2">The sequence shown here is derived from an EMBL/GenBank/DDBJ whole genome shotgun (WGS) entry which is preliminary data.</text>
</comment>
<proteinExistence type="predicted"/>
<sequence>MGYITESEFGFKIQMSKWRHHAIAIYTMFLEEKTAQMDDHENLMNKQTVEPQGPRGPSNQYHVQ</sequence>
<dbReference type="OrthoDB" id="4160772at2759"/>
<evidence type="ECO:0000313" key="2">
    <source>
        <dbReference type="EMBL" id="KKZ64957.1"/>
    </source>
</evidence>
<feature type="region of interest" description="Disordered" evidence="1">
    <location>
        <begin position="38"/>
        <end position="64"/>
    </location>
</feature>
<accession>A0A0G2I2V3</accession>
<gene>
    <name evidence="2" type="ORF">EMCG_09138</name>
</gene>